<dbReference type="AlphaFoldDB" id="A0A919Q058"/>
<proteinExistence type="predicted"/>
<evidence type="ECO:0000313" key="3">
    <source>
        <dbReference type="Proteomes" id="UP000652354"/>
    </source>
</evidence>
<evidence type="ECO:0000259" key="1">
    <source>
        <dbReference type="Pfam" id="PF07561"/>
    </source>
</evidence>
<gene>
    <name evidence="2" type="ORF">Dac01nite_06320</name>
</gene>
<name>A0A919Q058_9MICO</name>
<feature type="domain" description="DUF1540" evidence="1">
    <location>
        <begin position="60"/>
        <end position="91"/>
    </location>
</feature>
<evidence type="ECO:0000313" key="2">
    <source>
        <dbReference type="EMBL" id="GIG53880.1"/>
    </source>
</evidence>
<accession>A0A919Q058</accession>
<dbReference type="Pfam" id="PF07561">
    <property type="entry name" value="DUF1540"/>
    <property type="match status" value="2"/>
</dbReference>
<dbReference type="Proteomes" id="UP000652354">
    <property type="component" value="Unassembled WGS sequence"/>
</dbReference>
<sequence>MATMISLPIVSSCSVEACGFNHDGCRAGAINVSGDHAHCATFVDSDAKGGHSDHAGVGACTRTDCTYNADMACTAEAIEVGASFDTADCLTYEARA</sequence>
<organism evidence="2 3">
    <name type="scientific">Demequina activiva</name>
    <dbReference type="NCBI Taxonomy" id="1582364"/>
    <lineage>
        <taxon>Bacteria</taxon>
        <taxon>Bacillati</taxon>
        <taxon>Actinomycetota</taxon>
        <taxon>Actinomycetes</taxon>
        <taxon>Micrococcales</taxon>
        <taxon>Demequinaceae</taxon>
        <taxon>Demequina</taxon>
    </lineage>
</organism>
<keyword evidence="3" id="KW-1185">Reference proteome</keyword>
<dbReference type="EMBL" id="BONR01000001">
    <property type="protein sequence ID" value="GIG53880.1"/>
    <property type="molecule type" value="Genomic_DNA"/>
</dbReference>
<dbReference type="RefSeq" id="WP_203653301.1">
    <property type="nucleotide sequence ID" value="NZ_BONR01000001.1"/>
</dbReference>
<feature type="domain" description="DUF1540" evidence="1">
    <location>
        <begin position="13"/>
        <end position="42"/>
    </location>
</feature>
<protein>
    <recommendedName>
        <fullName evidence="1">DUF1540 domain-containing protein</fullName>
    </recommendedName>
</protein>
<comment type="caution">
    <text evidence="2">The sequence shown here is derived from an EMBL/GenBank/DDBJ whole genome shotgun (WGS) entry which is preliminary data.</text>
</comment>
<dbReference type="InterPro" id="IPR011437">
    <property type="entry name" value="DUF1540"/>
</dbReference>
<reference evidence="2" key="1">
    <citation type="submission" date="2021-01" db="EMBL/GenBank/DDBJ databases">
        <title>Whole genome shotgun sequence of Demequina activiva NBRC 110675.</title>
        <authorList>
            <person name="Komaki H."/>
            <person name="Tamura T."/>
        </authorList>
    </citation>
    <scope>NUCLEOTIDE SEQUENCE</scope>
    <source>
        <strain evidence="2">NBRC 110675</strain>
    </source>
</reference>